<evidence type="ECO:0000256" key="4">
    <source>
        <dbReference type="ARBA" id="ARBA00022517"/>
    </source>
</evidence>
<protein>
    <recommendedName>
        <fullName evidence="12">Zinc finger protein 593 homolog</fullName>
    </recommendedName>
</protein>
<dbReference type="InterPro" id="IPR022755">
    <property type="entry name" value="Znf_C2H2_jaz"/>
</dbReference>
<evidence type="ECO:0000256" key="3">
    <source>
        <dbReference type="ARBA" id="ARBA00022490"/>
    </source>
</evidence>
<dbReference type="STRING" id="6313.A0A158PBR4"/>
<dbReference type="GO" id="GO:0005737">
    <property type="term" value="C:cytoplasm"/>
    <property type="evidence" value="ECO:0007669"/>
    <property type="project" value="UniProtKB-SubCell"/>
</dbReference>
<evidence type="ECO:0000256" key="8">
    <source>
        <dbReference type="ARBA" id="ARBA00023242"/>
    </source>
</evidence>
<dbReference type="SUPFAM" id="SSF57667">
    <property type="entry name" value="beta-beta-alpha zinc fingers"/>
    <property type="match status" value="1"/>
</dbReference>
<evidence type="ECO:0000256" key="6">
    <source>
        <dbReference type="ARBA" id="ARBA00022771"/>
    </source>
</evidence>
<dbReference type="Gene3D" id="3.30.160.60">
    <property type="entry name" value="Classic Zinc Finger"/>
    <property type="match status" value="1"/>
</dbReference>
<dbReference type="GO" id="GO:0043021">
    <property type="term" value="F:ribonucleoprotein complex binding"/>
    <property type="evidence" value="ECO:0007669"/>
    <property type="project" value="UniProtKB-ARBA"/>
</dbReference>
<evidence type="ECO:0000256" key="7">
    <source>
        <dbReference type="ARBA" id="ARBA00022833"/>
    </source>
</evidence>
<evidence type="ECO:0000313" key="15">
    <source>
        <dbReference type="Proteomes" id="UP000035642"/>
    </source>
</evidence>
<dbReference type="PANTHER" id="PTHR46095">
    <property type="entry name" value="ZINC FINGER PROTEIN 593"/>
    <property type="match status" value="1"/>
</dbReference>
<accession>A0A158PBR4</accession>
<keyword evidence="3" id="KW-0963">Cytoplasm</keyword>
<name>A0A158PBR4_ANGCA</name>
<dbReference type="AlphaFoldDB" id="A0A158PBR4"/>
<dbReference type="Proteomes" id="UP000035642">
    <property type="component" value="Unassembled WGS sequence"/>
</dbReference>
<dbReference type="InterPro" id="IPR036236">
    <property type="entry name" value="Znf_C2H2_sf"/>
</dbReference>
<evidence type="ECO:0000256" key="2">
    <source>
        <dbReference type="ARBA" id="ARBA00004496"/>
    </source>
</evidence>
<dbReference type="Pfam" id="PF12171">
    <property type="entry name" value="zf-C2H2_jaz"/>
    <property type="match status" value="1"/>
</dbReference>
<dbReference type="FunFam" id="3.30.160.60:FF:000299">
    <property type="entry name" value="Zinc finger protein 593"/>
    <property type="match status" value="1"/>
</dbReference>
<dbReference type="GO" id="GO:0008270">
    <property type="term" value="F:zinc ion binding"/>
    <property type="evidence" value="ECO:0007669"/>
    <property type="project" value="UniProtKB-KW"/>
</dbReference>
<evidence type="ECO:0000256" key="5">
    <source>
        <dbReference type="ARBA" id="ARBA00022723"/>
    </source>
</evidence>
<dbReference type="PANTHER" id="PTHR46095:SF1">
    <property type="entry name" value="ZINC FINGER PROTEIN 593"/>
    <property type="match status" value="1"/>
</dbReference>
<proteinExistence type="inferred from homology"/>
<sequence>MPSNSRRKHSISNKIRKRPGKDIDQIHEDMKPNKAAKLLNQEIDMDLPGDGQFYCVECARYFIDEKTKKGHQKSKLHKNRLRTLKEVPYTIKESEAAAGHGHFEHVTVKSKVSFMMQIPIMSRRTAFSLYN</sequence>
<keyword evidence="15" id="KW-1185">Reference proteome</keyword>
<feature type="compositionally biased region" description="Basic residues" evidence="13">
    <location>
        <begin position="1"/>
        <end position="19"/>
    </location>
</feature>
<keyword evidence="8" id="KW-0539">Nucleus</keyword>
<dbReference type="WBParaSite" id="ACAC_0001133701-mRNA-1">
    <property type="protein sequence ID" value="ACAC_0001133701-mRNA-1"/>
    <property type="gene ID" value="ACAC_0001133701"/>
</dbReference>
<dbReference type="InterPro" id="IPR051879">
    <property type="entry name" value="C2H2-ZF_Maturation_Protein"/>
</dbReference>
<dbReference type="InterPro" id="IPR013087">
    <property type="entry name" value="Znf_C2H2_type"/>
</dbReference>
<comment type="subunit">
    <text evidence="11">Associates with pre-60S ribosomal particles; released from the pre-60S particle very early in the cytoplasm.</text>
</comment>
<feature type="region of interest" description="Disordered" evidence="13">
    <location>
        <begin position="1"/>
        <end position="23"/>
    </location>
</feature>
<evidence type="ECO:0000256" key="11">
    <source>
        <dbReference type="ARBA" id="ARBA00065398"/>
    </source>
</evidence>
<evidence type="ECO:0000256" key="12">
    <source>
        <dbReference type="ARBA" id="ARBA00068297"/>
    </source>
</evidence>
<reference evidence="15" key="1">
    <citation type="submission" date="2012-09" db="EMBL/GenBank/DDBJ databases">
        <authorList>
            <person name="Martin A.A."/>
        </authorList>
    </citation>
    <scope>NUCLEOTIDE SEQUENCE</scope>
</reference>
<keyword evidence="4" id="KW-0690">Ribosome biogenesis</keyword>
<dbReference type="GO" id="GO:0042254">
    <property type="term" value="P:ribosome biogenesis"/>
    <property type="evidence" value="ECO:0007669"/>
    <property type="project" value="UniProtKB-KW"/>
</dbReference>
<comment type="function">
    <text evidence="10">Involved in pre-60S ribosomal particles maturation by promoting the nuclear export of the 60S ribosome.</text>
</comment>
<evidence type="ECO:0000256" key="13">
    <source>
        <dbReference type="SAM" id="MobiDB-lite"/>
    </source>
</evidence>
<comment type="similarity">
    <text evidence="9">Belongs to the ZNF593/BUD20 C2H2-type zinc-finger protein family.</text>
</comment>
<evidence type="ECO:0000256" key="10">
    <source>
        <dbReference type="ARBA" id="ARBA00057732"/>
    </source>
</evidence>
<evidence type="ECO:0000256" key="9">
    <source>
        <dbReference type="ARBA" id="ARBA00038064"/>
    </source>
</evidence>
<keyword evidence="6" id="KW-0863">Zinc-finger</keyword>
<evidence type="ECO:0000256" key="1">
    <source>
        <dbReference type="ARBA" id="ARBA00004123"/>
    </source>
</evidence>
<organism evidence="15 16">
    <name type="scientific">Angiostrongylus cantonensis</name>
    <name type="common">Rat lungworm</name>
    <dbReference type="NCBI Taxonomy" id="6313"/>
    <lineage>
        <taxon>Eukaryota</taxon>
        <taxon>Metazoa</taxon>
        <taxon>Ecdysozoa</taxon>
        <taxon>Nematoda</taxon>
        <taxon>Chromadorea</taxon>
        <taxon>Rhabditida</taxon>
        <taxon>Rhabditina</taxon>
        <taxon>Rhabditomorpha</taxon>
        <taxon>Strongyloidea</taxon>
        <taxon>Metastrongylidae</taxon>
        <taxon>Angiostrongylus</taxon>
    </lineage>
</organism>
<dbReference type="PROSITE" id="PS00028">
    <property type="entry name" value="ZINC_FINGER_C2H2_1"/>
    <property type="match status" value="1"/>
</dbReference>
<reference evidence="16" key="2">
    <citation type="submission" date="2016-04" db="UniProtKB">
        <authorList>
            <consortium name="WormBaseParasite"/>
        </authorList>
    </citation>
    <scope>IDENTIFICATION</scope>
</reference>
<evidence type="ECO:0000259" key="14">
    <source>
        <dbReference type="PROSITE" id="PS00028"/>
    </source>
</evidence>
<feature type="domain" description="C2H2-type" evidence="14">
    <location>
        <begin position="55"/>
        <end position="77"/>
    </location>
</feature>
<evidence type="ECO:0000313" key="16">
    <source>
        <dbReference type="WBParaSite" id="ACAC_0001133701-mRNA-1"/>
    </source>
</evidence>
<comment type="subcellular location">
    <subcellularLocation>
        <location evidence="2">Cytoplasm</location>
    </subcellularLocation>
    <subcellularLocation>
        <location evidence="1">Nucleus</location>
    </subcellularLocation>
</comment>
<keyword evidence="7" id="KW-0862">Zinc</keyword>
<dbReference type="GO" id="GO:0005634">
    <property type="term" value="C:nucleus"/>
    <property type="evidence" value="ECO:0007669"/>
    <property type="project" value="UniProtKB-SubCell"/>
</dbReference>
<keyword evidence="5" id="KW-0479">Metal-binding</keyword>